<dbReference type="GO" id="GO:0051607">
    <property type="term" value="P:defense response to virus"/>
    <property type="evidence" value="ECO:0007669"/>
    <property type="project" value="UniProtKB-KW"/>
</dbReference>
<sequence length="407" mass="46776">MAYVKHLTGQHEEALQSLKEAEDLIHRERADQRDKRSLVTWGNYAWVHFHMGRSEEAQTYLDKVENTCKELGSPFRYRMECPEMDCEEGWAMVKCGIQNYKNAMACFAKALQVEPENPEFCTGYAIAAYRQDYNNEISLEPLRKAVRLNPEDAYIKVLLALKLQDLGEEAEAETYLDEALTSESSQPYVLRYAAKYYQNKDCTDKALLLLKRALKELPSSAYLHYQIGLCYRSQIIQIKKGTNKPSRQDEVERLVQKAKYEFQKTLKLRPTFGLANVCLAEMQAELGQYQEAEENFQKALITKNRDDHIGQEIQLRYGRFQEFHKKSDDTAITHYLKGLQVEGAASVKGNLLKALENLAARRVHQNVRVVESTSLLGLVHKLKGEVNEALLCYERALRLTGEVNSVF</sequence>
<reference evidence="9" key="2">
    <citation type="submission" date="2025-09" db="UniProtKB">
        <authorList>
            <consortium name="Ensembl"/>
        </authorList>
    </citation>
    <scope>IDENTIFICATION</scope>
</reference>
<dbReference type="OMA" id="YERAKTC"/>
<evidence type="ECO:0000313" key="10">
    <source>
        <dbReference type="Proteomes" id="UP000694381"/>
    </source>
</evidence>
<evidence type="ECO:0000256" key="6">
    <source>
        <dbReference type="ARBA" id="ARBA00023118"/>
    </source>
</evidence>
<dbReference type="AlphaFoldDB" id="A0A8C6W9U0"/>
<evidence type="ECO:0000256" key="7">
    <source>
        <dbReference type="ARBA" id="ARBA00038336"/>
    </source>
</evidence>
<keyword evidence="1" id="KW-0399">Innate immunity</keyword>
<dbReference type="InterPro" id="IPR011990">
    <property type="entry name" value="TPR-like_helical_dom_sf"/>
</dbReference>
<evidence type="ECO:0000256" key="1">
    <source>
        <dbReference type="ARBA" id="ARBA00022588"/>
    </source>
</evidence>
<feature type="coiled-coil region" evidence="8">
    <location>
        <begin position="4"/>
        <end position="31"/>
    </location>
</feature>
<comment type="similarity">
    <text evidence="7">Belongs to the IFIT family.</text>
</comment>
<keyword evidence="3" id="KW-0802">TPR repeat</keyword>
<dbReference type="SMART" id="SM00028">
    <property type="entry name" value="TPR"/>
    <property type="match status" value="6"/>
</dbReference>
<evidence type="ECO:0000256" key="2">
    <source>
        <dbReference type="ARBA" id="ARBA00022737"/>
    </source>
</evidence>
<organism evidence="9 10">
    <name type="scientific">Nannospalax galili</name>
    <name type="common">Northern Israeli blind subterranean mole rat</name>
    <name type="synonym">Spalax galili</name>
    <dbReference type="NCBI Taxonomy" id="1026970"/>
    <lineage>
        <taxon>Eukaryota</taxon>
        <taxon>Metazoa</taxon>
        <taxon>Chordata</taxon>
        <taxon>Craniata</taxon>
        <taxon>Vertebrata</taxon>
        <taxon>Euteleostomi</taxon>
        <taxon>Mammalia</taxon>
        <taxon>Eutheria</taxon>
        <taxon>Euarchontoglires</taxon>
        <taxon>Glires</taxon>
        <taxon>Rodentia</taxon>
        <taxon>Myomorpha</taxon>
        <taxon>Muroidea</taxon>
        <taxon>Spalacidae</taxon>
        <taxon>Spalacinae</taxon>
        <taxon>Nannospalax</taxon>
    </lineage>
</organism>
<proteinExistence type="inferred from homology"/>
<dbReference type="PANTHER" id="PTHR10271:SF16">
    <property type="entry name" value="INTERFERON-INDUCED PROTEIN WITH TETRATRICOPEPTIDE REPEATS 1B"/>
    <property type="match status" value="1"/>
</dbReference>
<dbReference type="Ensembl" id="ENSNGAT00000023706.1">
    <property type="protein sequence ID" value="ENSNGAP00000018064.1"/>
    <property type="gene ID" value="ENSNGAG00000018302.1"/>
</dbReference>
<dbReference type="SUPFAM" id="SSF48452">
    <property type="entry name" value="TPR-like"/>
    <property type="match status" value="3"/>
</dbReference>
<protein>
    <submittedName>
        <fullName evidence="9">Uncharacterized protein</fullName>
    </submittedName>
</protein>
<keyword evidence="4" id="KW-0391">Immunity</keyword>
<evidence type="ECO:0000256" key="8">
    <source>
        <dbReference type="SAM" id="Coils"/>
    </source>
</evidence>
<keyword evidence="10" id="KW-1185">Reference proteome</keyword>
<dbReference type="Proteomes" id="UP000694381">
    <property type="component" value="Unassembled WGS sequence"/>
</dbReference>
<accession>A0A8C6W9U0</accession>
<dbReference type="PANTHER" id="PTHR10271">
    <property type="entry name" value="INTERFERON-INDUCED PROTEIN WITH TETRATRICOPEPTIDE REPEATS"/>
    <property type="match status" value="1"/>
</dbReference>
<dbReference type="FunFam" id="1.25.40.10:FF:000036">
    <property type="entry name" value="interferon-induced protein with tetratricopeptide repeats 5"/>
    <property type="match status" value="1"/>
</dbReference>
<dbReference type="GO" id="GO:0003723">
    <property type="term" value="F:RNA binding"/>
    <property type="evidence" value="ECO:0007669"/>
    <property type="project" value="UniProtKB-KW"/>
</dbReference>
<dbReference type="Gene3D" id="1.25.40.10">
    <property type="entry name" value="Tetratricopeptide repeat domain"/>
    <property type="match status" value="3"/>
</dbReference>
<evidence type="ECO:0000256" key="5">
    <source>
        <dbReference type="ARBA" id="ARBA00022884"/>
    </source>
</evidence>
<keyword evidence="2" id="KW-0677">Repeat</keyword>
<dbReference type="GO" id="GO:0045087">
    <property type="term" value="P:innate immune response"/>
    <property type="evidence" value="ECO:0007669"/>
    <property type="project" value="UniProtKB-KW"/>
</dbReference>
<dbReference type="Pfam" id="PF13181">
    <property type="entry name" value="TPR_8"/>
    <property type="match status" value="1"/>
</dbReference>
<keyword evidence="8" id="KW-0175">Coiled coil</keyword>
<keyword evidence="5" id="KW-0694">RNA-binding</keyword>
<keyword evidence="6" id="KW-0051">Antiviral defense</keyword>
<evidence type="ECO:0000256" key="3">
    <source>
        <dbReference type="ARBA" id="ARBA00022803"/>
    </source>
</evidence>
<dbReference type="InterPro" id="IPR019734">
    <property type="entry name" value="TPR_rpt"/>
</dbReference>
<reference evidence="9" key="1">
    <citation type="submission" date="2025-08" db="UniProtKB">
        <authorList>
            <consortium name="Ensembl"/>
        </authorList>
    </citation>
    <scope>IDENTIFICATION</scope>
</reference>
<dbReference type="GeneTree" id="ENSGT00950000182946"/>
<dbReference type="GO" id="GO:0005829">
    <property type="term" value="C:cytosol"/>
    <property type="evidence" value="ECO:0007669"/>
    <property type="project" value="TreeGrafter"/>
</dbReference>
<evidence type="ECO:0000256" key="4">
    <source>
        <dbReference type="ARBA" id="ARBA00022859"/>
    </source>
</evidence>
<dbReference type="GO" id="GO:0035457">
    <property type="term" value="P:cellular response to interferon-alpha"/>
    <property type="evidence" value="ECO:0007669"/>
    <property type="project" value="UniProtKB-ARBA"/>
</dbReference>
<evidence type="ECO:0000313" key="9">
    <source>
        <dbReference type="Ensembl" id="ENSNGAP00000018064.1"/>
    </source>
</evidence>
<name>A0A8C6W9U0_NANGA</name>